<dbReference type="EMBL" id="DVFN01000090">
    <property type="protein sequence ID" value="HIQ69869.1"/>
    <property type="molecule type" value="Genomic_DNA"/>
</dbReference>
<comment type="caution">
    <text evidence="2">The sequence shown here is derived from an EMBL/GenBank/DDBJ whole genome shotgun (WGS) entry which is preliminary data.</text>
</comment>
<keyword evidence="1" id="KW-0812">Transmembrane</keyword>
<evidence type="ECO:0000313" key="2">
    <source>
        <dbReference type="EMBL" id="HIQ69869.1"/>
    </source>
</evidence>
<sequence length="353" mass="38923">MRTIGRLILTAVFAVLTIALVSAAAYVPVFFDFYTGFSRDAAAFLGRITGSFPFAVWEVLALLLILLLLYTLVRTFRQKRGFLCWLSGVALLASVLVFLFVGLWGLNHYGPSVAERVGLEVTGYTNAQLTETTAYMAAQAGAWADQVERSEAGDMETDFAALSKSARLGYEALGETYAFFQTEEPLPRVKRLLAPNIFSYAGITGIFVPFTGESGVNPDTYAASLPFTMCHELAHRLSIAAEDEANFAAFLACTAHSDAVFQYSGWYSAFIYCYNALYEADRAAATEIWDNMSDTLRADCRRANDHYAPYEGAVQDAAQQVNDAYLKAFDEEDGVQSYGKAADLLIAWYLQRD</sequence>
<keyword evidence="1" id="KW-0472">Membrane</keyword>
<evidence type="ECO:0000313" key="3">
    <source>
        <dbReference type="Proteomes" id="UP000886874"/>
    </source>
</evidence>
<dbReference type="Proteomes" id="UP000886874">
    <property type="component" value="Unassembled WGS sequence"/>
</dbReference>
<feature type="transmembrane region" description="Helical" evidence="1">
    <location>
        <begin position="54"/>
        <end position="73"/>
    </location>
</feature>
<feature type="transmembrane region" description="Helical" evidence="1">
    <location>
        <begin position="82"/>
        <end position="106"/>
    </location>
</feature>
<organism evidence="2 3">
    <name type="scientific">Candidatus Avoscillospira stercorigallinarum</name>
    <dbReference type="NCBI Taxonomy" id="2840708"/>
    <lineage>
        <taxon>Bacteria</taxon>
        <taxon>Bacillati</taxon>
        <taxon>Bacillota</taxon>
        <taxon>Clostridia</taxon>
        <taxon>Eubacteriales</taxon>
        <taxon>Oscillospiraceae</taxon>
        <taxon>Oscillospiraceae incertae sedis</taxon>
        <taxon>Candidatus Avoscillospira</taxon>
    </lineage>
</organism>
<keyword evidence="1" id="KW-1133">Transmembrane helix</keyword>
<dbReference type="AlphaFoldDB" id="A0A9D0Z657"/>
<proteinExistence type="predicted"/>
<accession>A0A9D0Z657</accession>
<evidence type="ECO:0000256" key="1">
    <source>
        <dbReference type="SAM" id="Phobius"/>
    </source>
</evidence>
<dbReference type="Pfam" id="PF12725">
    <property type="entry name" value="DUF3810"/>
    <property type="match status" value="1"/>
</dbReference>
<protein>
    <submittedName>
        <fullName evidence="2">DUF3810 domain-containing protein</fullName>
    </submittedName>
</protein>
<gene>
    <name evidence="2" type="ORF">IAA67_06040</name>
</gene>
<reference evidence="2" key="1">
    <citation type="submission" date="2020-10" db="EMBL/GenBank/DDBJ databases">
        <authorList>
            <person name="Gilroy R."/>
        </authorList>
    </citation>
    <scope>NUCLEOTIDE SEQUENCE</scope>
    <source>
        <strain evidence="2">ChiSjej2B20-13462</strain>
    </source>
</reference>
<reference evidence="2" key="2">
    <citation type="journal article" date="2021" name="PeerJ">
        <title>Extensive microbial diversity within the chicken gut microbiome revealed by metagenomics and culture.</title>
        <authorList>
            <person name="Gilroy R."/>
            <person name="Ravi A."/>
            <person name="Getino M."/>
            <person name="Pursley I."/>
            <person name="Horton D.L."/>
            <person name="Alikhan N.F."/>
            <person name="Baker D."/>
            <person name="Gharbi K."/>
            <person name="Hall N."/>
            <person name="Watson M."/>
            <person name="Adriaenssens E.M."/>
            <person name="Foster-Nyarko E."/>
            <person name="Jarju S."/>
            <person name="Secka A."/>
            <person name="Antonio M."/>
            <person name="Oren A."/>
            <person name="Chaudhuri R.R."/>
            <person name="La Ragione R."/>
            <person name="Hildebrand F."/>
            <person name="Pallen M.J."/>
        </authorList>
    </citation>
    <scope>NUCLEOTIDE SEQUENCE</scope>
    <source>
        <strain evidence="2">ChiSjej2B20-13462</strain>
    </source>
</reference>
<dbReference type="InterPro" id="IPR024294">
    <property type="entry name" value="DUF3810"/>
</dbReference>
<name>A0A9D0Z657_9FIRM</name>